<reference evidence="1" key="1">
    <citation type="submission" date="2024-09" db="EMBL/GenBank/DDBJ databases">
        <title>Draft Genome Sequences of Neofusicoccum parvum.</title>
        <authorList>
            <person name="Ashida A."/>
            <person name="Camagna M."/>
            <person name="Tanaka A."/>
            <person name="Takemoto D."/>
        </authorList>
    </citation>
    <scope>NUCLEOTIDE SEQUENCE</scope>
    <source>
        <strain evidence="1">PPO83</strain>
    </source>
</reference>
<proteinExistence type="predicted"/>
<name>A0ACB5SGB1_9PEZI</name>
<keyword evidence="2" id="KW-1185">Reference proteome</keyword>
<gene>
    <name evidence="1" type="primary">g10755</name>
    <name evidence="1" type="ORF">NpPPO83_00010755</name>
</gene>
<evidence type="ECO:0000313" key="2">
    <source>
        <dbReference type="Proteomes" id="UP001165186"/>
    </source>
</evidence>
<dbReference type="Proteomes" id="UP001165186">
    <property type="component" value="Unassembled WGS sequence"/>
</dbReference>
<accession>A0ACB5SGB1</accession>
<sequence length="329" mass="36562">MPATAVRRSVIPSYSGIPTLNLQDIQDFVLAYMKNEYSPHSSDHGISIHALYKYGIRVPYNPSSLSRGRTLPPNPNRWVAIGTALLHPSNQPTTNVQLQANKDAHALKRLLRTLQLPPPALHHLIATITDFARLARFSRIRTKLQRLCAWQALAARLLNDQSLLAALWPLPRTGFVMPDAVLEVCRRDLQETGASVFSSIRSVDDFSVKRSVGCRIEGKGVEGMRVERKVLDAFKLAAAAGEPNGAGKGWRHFHREYLAVEELSEMEHGARLVRKMSFERECGGCGTRHRHEVQLVVGPQDEMPGRPCELPAYQALFPPGEVGGIGWIC</sequence>
<dbReference type="EMBL" id="BSXG01000089">
    <property type="protein sequence ID" value="GME39587.1"/>
    <property type="molecule type" value="Genomic_DNA"/>
</dbReference>
<evidence type="ECO:0000313" key="1">
    <source>
        <dbReference type="EMBL" id="GME39587.1"/>
    </source>
</evidence>
<protein>
    <submittedName>
        <fullName evidence="1">Uncharacterized protein</fullName>
    </submittedName>
</protein>
<organism evidence="1 2">
    <name type="scientific">Neofusicoccum parvum</name>
    <dbReference type="NCBI Taxonomy" id="310453"/>
    <lineage>
        <taxon>Eukaryota</taxon>
        <taxon>Fungi</taxon>
        <taxon>Dikarya</taxon>
        <taxon>Ascomycota</taxon>
        <taxon>Pezizomycotina</taxon>
        <taxon>Dothideomycetes</taxon>
        <taxon>Dothideomycetes incertae sedis</taxon>
        <taxon>Botryosphaeriales</taxon>
        <taxon>Botryosphaeriaceae</taxon>
        <taxon>Neofusicoccum</taxon>
    </lineage>
</organism>
<comment type="caution">
    <text evidence="1">The sequence shown here is derived from an EMBL/GenBank/DDBJ whole genome shotgun (WGS) entry which is preliminary data.</text>
</comment>